<dbReference type="Gene3D" id="3.40.630.10">
    <property type="entry name" value="Zn peptidases"/>
    <property type="match status" value="2"/>
</dbReference>
<reference evidence="3 4" key="1">
    <citation type="submission" date="2020-11" db="EMBL/GenBank/DDBJ databases">
        <title>Pedobacter endophytica, an endophytic bacteria isolated form Carex pumila.</title>
        <authorList>
            <person name="Peng Y."/>
            <person name="Jiang L."/>
            <person name="Lee J."/>
        </authorList>
    </citation>
    <scope>NUCLEOTIDE SEQUENCE [LARGE SCALE GENOMIC DNA]</scope>
    <source>
        <strain evidence="3 4">JBR3-12</strain>
    </source>
</reference>
<dbReference type="Proteomes" id="UP000594759">
    <property type="component" value="Chromosome"/>
</dbReference>
<dbReference type="PANTHER" id="PTHR12147">
    <property type="entry name" value="METALLOPEPTIDASE M28 FAMILY MEMBER"/>
    <property type="match status" value="1"/>
</dbReference>
<name>A0A7U3Q366_9SPHI</name>
<feature type="signal peptide" evidence="1">
    <location>
        <begin position="1"/>
        <end position="20"/>
    </location>
</feature>
<dbReference type="InterPro" id="IPR045175">
    <property type="entry name" value="M28_fam"/>
</dbReference>
<gene>
    <name evidence="3" type="ORF">IZT61_11240</name>
</gene>
<accession>A0A7U3Q366</accession>
<keyword evidence="4" id="KW-1185">Reference proteome</keyword>
<dbReference type="Pfam" id="PF04389">
    <property type="entry name" value="Peptidase_M28"/>
    <property type="match status" value="1"/>
</dbReference>
<evidence type="ECO:0000259" key="2">
    <source>
        <dbReference type="Pfam" id="PF04389"/>
    </source>
</evidence>
<evidence type="ECO:0000256" key="1">
    <source>
        <dbReference type="SAM" id="SignalP"/>
    </source>
</evidence>
<keyword evidence="1" id="KW-0732">Signal</keyword>
<dbReference type="KEGG" id="pex:IZT61_11240"/>
<dbReference type="InterPro" id="IPR007484">
    <property type="entry name" value="Peptidase_M28"/>
</dbReference>
<dbReference type="PANTHER" id="PTHR12147:SF26">
    <property type="entry name" value="PEPTIDASE M28 DOMAIN-CONTAINING PROTEIN"/>
    <property type="match status" value="1"/>
</dbReference>
<sequence length="542" mass="59956">MNKRFLTLSLASLLTASCYAQVKPIAPNKDAIRFSKAINPADGFKHLSILASDAYEGRETGTKGAWMAADYIRDYFKSIGLKGPVDGSYFQKIDLVNVTLKESHVTVNGQPKQYQKDYIVTPSLINDKGFMFSTDEIAFVGYAIKKDNYNDFANTDIKGKVVMMFSAGDPTLKPGARIDRASYRAMLAERAKYFADNNVKAVILIDPMVDRITENTKQAQNKGRVLVKTASALEAQNGAPRISVSTEVANELLKGANTTVADLQKKITESQAPASQILNVSFSASATKNETSVRCENVLGYLEGSDPVLKKEVLVLTGHYDHIGLVNDPNATDKVNNGADDDGSGTTGVLLMAKAFMDAKKAGKGPKRSILFMTVVGEEKGLWGSEWYSEHPVFPIENTIADLNTDMIGRIGEEYLGKPDSANYIYSVGSRMLSSELSNLSESVNATYTKMKLDYKYDDPKDPEQIYYRSDHYNFAKLGIPIIFFYDGMLQQDYHRPGDEVSKINFKLMSKRAQLTYYTAWELANQAKRPAVDMDGKGNPKK</sequence>
<dbReference type="PROSITE" id="PS51257">
    <property type="entry name" value="PROKAR_LIPOPROTEIN"/>
    <property type="match status" value="1"/>
</dbReference>
<evidence type="ECO:0000313" key="4">
    <source>
        <dbReference type="Proteomes" id="UP000594759"/>
    </source>
</evidence>
<feature type="chain" id="PRO_5032795998" evidence="1">
    <location>
        <begin position="21"/>
        <end position="542"/>
    </location>
</feature>
<proteinExistence type="predicted"/>
<dbReference type="EMBL" id="CP064939">
    <property type="protein sequence ID" value="QPH37690.1"/>
    <property type="molecule type" value="Genomic_DNA"/>
</dbReference>
<dbReference type="GO" id="GO:0006508">
    <property type="term" value="P:proteolysis"/>
    <property type="evidence" value="ECO:0007669"/>
    <property type="project" value="InterPro"/>
</dbReference>
<dbReference type="RefSeq" id="WP_196097005.1">
    <property type="nucleotide sequence ID" value="NZ_CP064939.1"/>
</dbReference>
<feature type="domain" description="Peptidase M28" evidence="2">
    <location>
        <begin position="297"/>
        <end position="517"/>
    </location>
</feature>
<dbReference type="GO" id="GO:0008235">
    <property type="term" value="F:metalloexopeptidase activity"/>
    <property type="evidence" value="ECO:0007669"/>
    <property type="project" value="InterPro"/>
</dbReference>
<dbReference type="SUPFAM" id="SSF53187">
    <property type="entry name" value="Zn-dependent exopeptidases"/>
    <property type="match status" value="1"/>
</dbReference>
<dbReference type="AlphaFoldDB" id="A0A7U3Q366"/>
<protein>
    <submittedName>
        <fullName evidence="3">M28 family peptidase</fullName>
    </submittedName>
</protein>
<organism evidence="3 4">
    <name type="scientific">Pedobacter endophyticus</name>
    <dbReference type="NCBI Taxonomy" id="2789740"/>
    <lineage>
        <taxon>Bacteria</taxon>
        <taxon>Pseudomonadati</taxon>
        <taxon>Bacteroidota</taxon>
        <taxon>Sphingobacteriia</taxon>
        <taxon>Sphingobacteriales</taxon>
        <taxon>Sphingobacteriaceae</taxon>
        <taxon>Pedobacter</taxon>
    </lineage>
</organism>
<evidence type="ECO:0000313" key="3">
    <source>
        <dbReference type="EMBL" id="QPH37690.1"/>
    </source>
</evidence>